<name>M4B9F5_HYAAE</name>
<evidence type="ECO:0000313" key="2">
    <source>
        <dbReference type="EnsemblProtists" id="HpaP802914"/>
    </source>
</evidence>
<keyword evidence="3" id="KW-1185">Reference proteome</keyword>
<dbReference type="InParanoid" id="M4B9F5"/>
<dbReference type="AlphaFoldDB" id="M4B9F5"/>
<evidence type="ECO:0000313" key="3">
    <source>
        <dbReference type="Proteomes" id="UP000011713"/>
    </source>
</evidence>
<dbReference type="VEuPathDB" id="FungiDB:HpaG802914"/>
<dbReference type="HOGENOM" id="CLU_015303_0_1_1"/>
<dbReference type="EMBL" id="JH598031">
    <property type="status" value="NOT_ANNOTATED_CDS"/>
    <property type="molecule type" value="Genomic_DNA"/>
</dbReference>
<dbReference type="InterPro" id="IPR052727">
    <property type="entry name" value="Rab4/Rab5_effector"/>
</dbReference>
<feature type="region of interest" description="Disordered" evidence="1">
    <location>
        <begin position="368"/>
        <end position="395"/>
    </location>
</feature>
<dbReference type="OMA" id="HSINFPE"/>
<evidence type="ECO:0000256" key="1">
    <source>
        <dbReference type="SAM" id="MobiDB-lite"/>
    </source>
</evidence>
<dbReference type="PANTHER" id="PTHR13510">
    <property type="entry name" value="FYVE-FINGER-CONTAINING RAB5 EFFECTOR PROTEIN RABENOSYN-5-RELATED"/>
    <property type="match status" value="1"/>
</dbReference>
<organism evidence="2 3">
    <name type="scientific">Hyaloperonospora arabidopsidis (strain Emoy2)</name>
    <name type="common">Downy mildew agent</name>
    <name type="synonym">Peronospora arabidopsidis</name>
    <dbReference type="NCBI Taxonomy" id="559515"/>
    <lineage>
        <taxon>Eukaryota</taxon>
        <taxon>Sar</taxon>
        <taxon>Stramenopiles</taxon>
        <taxon>Oomycota</taxon>
        <taxon>Peronosporomycetes</taxon>
        <taxon>Peronosporales</taxon>
        <taxon>Peronosporaceae</taxon>
        <taxon>Hyaloperonospora</taxon>
    </lineage>
</organism>
<protein>
    <recommendedName>
        <fullName evidence="4">FYVE-type domain-containing protein</fullName>
    </recommendedName>
</protein>
<dbReference type="eggNOG" id="ENOG502RBCV">
    <property type="taxonomic scope" value="Eukaryota"/>
</dbReference>
<dbReference type="Proteomes" id="UP000011713">
    <property type="component" value="Unassembled WGS sequence"/>
</dbReference>
<dbReference type="EnsemblProtists" id="HpaT802914">
    <property type="protein sequence ID" value="HpaP802914"/>
    <property type="gene ID" value="HpaG802914"/>
</dbReference>
<dbReference type="Gene3D" id="3.30.530.20">
    <property type="match status" value="1"/>
</dbReference>
<reference evidence="2" key="2">
    <citation type="submission" date="2015-06" db="UniProtKB">
        <authorList>
            <consortium name="EnsemblProtists"/>
        </authorList>
    </citation>
    <scope>IDENTIFICATION</scope>
    <source>
        <strain evidence="2">Emoy2</strain>
    </source>
</reference>
<reference evidence="3" key="1">
    <citation type="journal article" date="2010" name="Science">
        <title>Signatures of adaptation to obligate biotrophy in the Hyaloperonospora arabidopsidis genome.</title>
        <authorList>
            <person name="Baxter L."/>
            <person name="Tripathy S."/>
            <person name="Ishaque N."/>
            <person name="Boot N."/>
            <person name="Cabral A."/>
            <person name="Kemen E."/>
            <person name="Thines M."/>
            <person name="Ah-Fong A."/>
            <person name="Anderson R."/>
            <person name="Badejoko W."/>
            <person name="Bittner-Eddy P."/>
            <person name="Boore J.L."/>
            <person name="Chibucos M.C."/>
            <person name="Coates M."/>
            <person name="Dehal P."/>
            <person name="Delehaunty K."/>
            <person name="Dong S."/>
            <person name="Downton P."/>
            <person name="Dumas B."/>
            <person name="Fabro G."/>
            <person name="Fronick C."/>
            <person name="Fuerstenberg S.I."/>
            <person name="Fulton L."/>
            <person name="Gaulin E."/>
            <person name="Govers F."/>
            <person name="Hughes L."/>
            <person name="Humphray S."/>
            <person name="Jiang R.H."/>
            <person name="Judelson H."/>
            <person name="Kamoun S."/>
            <person name="Kyung K."/>
            <person name="Meijer H."/>
            <person name="Minx P."/>
            <person name="Morris P."/>
            <person name="Nelson J."/>
            <person name="Phuntumart V."/>
            <person name="Qutob D."/>
            <person name="Rehmany A."/>
            <person name="Rougon-Cardoso A."/>
            <person name="Ryden P."/>
            <person name="Torto-Alalibo T."/>
            <person name="Studholme D."/>
            <person name="Wang Y."/>
            <person name="Win J."/>
            <person name="Wood J."/>
            <person name="Clifton S.W."/>
            <person name="Rogers J."/>
            <person name="Van den Ackerveken G."/>
            <person name="Jones J.D."/>
            <person name="McDowell J.M."/>
            <person name="Beynon J."/>
            <person name="Tyler B.M."/>
        </authorList>
    </citation>
    <scope>NUCLEOTIDE SEQUENCE [LARGE SCALE GENOMIC DNA]</scope>
    <source>
        <strain evidence="3">Emoy2</strain>
    </source>
</reference>
<dbReference type="InterPro" id="IPR023393">
    <property type="entry name" value="START-like_dom_sf"/>
</dbReference>
<dbReference type="SUPFAM" id="SSF55961">
    <property type="entry name" value="Bet v1-like"/>
    <property type="match status" value="1"/>
</dbReference>
<accession>M4B9F5</accession>
<sequence length="395" mass="43812">MNDKRFTQSPFHEIRLSADDRANLISIADALVRANLKEYQQHLKRGKKVDLTRWKKVCNSGTTTTYLERSRPLKSSTAKLPASLMVGPLPGTLDENMFGLVSPTLESTRIKTSYLNDISAAAVLATIVEPTVETPLRSVVVKWMEIDIPGASLGFVRNRDYVFLESSGIFQLDDGERIGYHLFHSVSFPQAHELPYRVRGNMSFCGIFRQEGHDRTDCRGTGIMDPGGDAARVMAIMGMVQATMAGLKYSYCGRMKKLVWLLEQRQLEAKDRLALIEERRVCVTCLKQIKVNKSRMSVSKSSCTCELCFGCLCGTCKILKKLTFVTTERQLMQRKVSFCVQCLMDATSIDTLEAAREQFVYKKTVHSSVNGSSTASGGSSSSDGVISSSSIPYGS</sequence>
<dbReference type="PANTHER" id="PTHR13510:SF44">
    <property type="entry name" value="RABENOSYN-5"/>
    <property type="match status" value="1"/>
</dbReference>
<proteinExistence type="predicted"/>
<evidence type="ECO:0008006" key="4">
    <source>
        <dbReference type="Google" id="ProtNLM"/>
    </source>
</evidence>